<gene>
    <name evidence="1" type="ORF">EV182_006563</name>
</gene>
<organism evidence="1 2">
    <name type="scientific">Spiromyces aspiralis</name>
    <dbReference type="NCBI Taxonomy" id="68401"/>
    <lineage>
        <taxon>Eukaryota</taxon>
        <taxon>Fungi</taxon>
        <taxon>Fungi incertae sedis</taxon>
        <taxon>Zoopagomycota</taxon>
        <taxon>Kickxellomycotina</taxon>
        <taxon>Kickxellomycetes</taxon>
        <taxon>Kickxellales</taxon>
        <taxon>Kickxellaceae</taxon>
        <taxon>Spiromyces</taxon>
    </lineage>
</organism>
<reference evidence="1" key="1">
    <citation type="submission" date="2022-06" db="EMBL/GenBank/DDBJ databases">
        <title>Phylogenomic reconstructions and comparative analyses of Kickxellomycotina fungi.</title>
        <authorList>
            <person name="Reynolds N.K."/>
            <person name="Stajich J.E."/>
            <person name="Barry K."/>
            <person name="Grigoriev I.V."/>
            <person name="Crous P."/>
            <person name="Smith M.E."/>
        </authorList>
    </citation>
    <scope>NUCLEOTIDE SEQUENCE</scope>
    <source>
        <strain evidence="1">RSA 2271</strain>
    </source>
</reference>
<proteinExistence type="predicted"/>
<evidence type="ECO:0000313" key="2">
    <source>
        <dbReference type="Proteomes" id="UP001145114"/>
    </source>
</evidence>
<dbReference type="EMBL" id="JAMZIH010007887">
    <property type="protein sequence ID" value="KAJ1672756.1"/>
    <property type="molecule type" value="Genomic_DNA"/>
</dbReference>
<name>A0ACC1H943_9FUNG</name>
<evidence type="ECO:0000313" key="1">
    <source>
        <dbReference type="EMBL" id="KAJ1672756.1"/>
    </source>
</evidence>
<feature type="non-terminal residue" evidence="1">
    <location>
        <position position="348"/>
    </location>
</feature>
<sequence length="348" mass="39858">RQDRRTGDPVFRVYCDRHCPSGYAKLIDLDAPAAALRTASHTSKSNNRRNNLLSILRASHTASSDDKDSSRPVMPATSPKLPRKVTSLPRSSPGRGRFLSGSSHPQSPISPLKLGHTQPELDSLEATLKYFDPSAPVVNHYIFQGVLARIQTRPAISNRTALLTNICQYWALKRKAHHGAPLLKRLHLEPWTASATQQKELEMAEEQRQQFIISLRADLERVRMLVEIVRRREREKLKRVRLQMEYWSYILTPLAQLLTPALDEIQRSDPRNVFAQPVTTDIAPDYYQIIRDPLDFGTMHSRISKLHYQTPEQFEADIELVLSNCQQYNPPHTYHHMLAARVRRIAAK</sequence>
<dbReference type="Proteomes" id="UP001145114">
    <property type="component" value="Unassembled WGS sequence"/>
</dbReference>
<comment type="caution">
    <text evidence="1">The sequence shown here is derived from an EMBL/GenBank/DDBJ whole genome shotgun (WGS) entry which is preliminary data.</text>
</comment>
<accession>A0ACC1H943</accession>
<keyword evidence="2" id="KW-1185">Reference proteome</keyword>
<feature type="non-terminal residue" evidence="1">
    <location>
        <position position="1"/>
    </location>
</feature>
<protein>
    <submittedName>
        <fullName evidence="1">Uncharacterized protein</fullName>
    </submittedName>
</protein>